<dbReference type="PANTHER" id="PTHR11266:SF17">
    <property type="entry name" value="PROTEIN MPV17"/>
    <property type="match status" value="1"/>
</dbReference>
<dbReference type="Pfam" id="PF04117">
    <property type="entry name" value="Mpv17_PMP22"/>
    <property type="match status" value="1"/>
</dbReference>
<dbReference type="InterPro" id="IPR007248">
    <property type="entry name" value="Mpv17_PMP22"/>
</dbReference>
<keyword evidence="5 6" id="KW-0472">Membrane</keyword>
<accession>A0A4P9XG28</accession>
<keyword evidence="4 6" id="KW-1133">Transmembrane helix</keyword>
<comment type="subcellular location">
    <subcellularLocation>
        <location evidence="1">Membrane</location>
        <topology evidence="1">Multi-pass membrane protein</topology>
    </subcellularLocation>
</comment>
<dbReference type="PANTHER" id="PTHR11266">
    <property type="entry name" value="PEROXISOMAL MEMBRANE PROTEIN 2, PXMP2 MPV17"/>
    <property type="match status" value="1"/>
</dbReference>
<comment type="caution">
    <text evidence="6">Lacks conserved residue(s) required for the propagation of feature annotation.</text>
</comment>
<dbReference type="AlphaFoldDB" id="A0A4P9XG28"/>
<evidence type="ECO:0000256" key="3">
    <source>
        <dbReference type="ARBA" id="ARBA00022692"/>
    </source>
</evidence>
<dbReference type="GO" id="GO:0016020">
    <property type="term" value="C:membrane"/>
    <property type="evidence" value="ECO:0007669"/>
    <property type="project" value="UniProtKB-SubCell"/>
</dbReference>
<evidence type="ECO:0000256" key="5">
    <source>
        <dbReference type="ARBA" id="ARBA00023136"/>
    </source>
</evidence>
<keyword evidence="8" id="KW-1185">Reference proteome</keyword>
<comment type="similarity">
    <text evidence="2 6">Belongs to the peroxisomal membrane protein PXMP2/4 family.</text>
</comment>
<reference evidence="8" key="1">
    <citation type="journal article" date="2018" name="Nat. Microbiol.">
        <title>Leveraging single-cell genomics to expand the fungal tree of life.</title>
        <authorList>
            <person name="Ahrendt S.R."/>
            <person name="Quandt C.A."/>
            <person name="Ciobanu D."/>
            <person name="Clum A."/>
            <person name="Salamov A."/>
            <person name="Andreopoulos B."/>
            <person name="Cheng J.F."/>
            <person name="Woyke T."/>
            <person name="Pelin A."/>
            <person name="Henrissat B."/>
            <person name="Reynolds N.K."/>
            <person name="Benny G.L."/>
            <person name="Smith M.E."/>
            <person name="James T.Y."/>
            <person name="Grigoriev I.V."/>
        </authorList>
    </citation>
    <scope>NUCLEOTIDE SEQUENCE [LARGE SCALE GENOMIC DNA]</scope>
    <source>
        <strain evidence="8">ATCC 52028</strain>
    </source>
</reference>
<evidence type="ECO:0000256" key="2">
    <source>
        <dbReference type="ARBA" id="ARBA00006824"/>
    </source>
</evidence>
<evidence type="ECO:0000313" key="7">
    <source>
        <dbReference type="EMBL" id="RKP04191.1"/>
    </source>
</evidence>
<evidence type="ECO:0000256" key="4">
    <source>
        <dbReference type="ARBA" id="ARBA00022989"/>
    </source>
</evidence>
<sequence>LDWHRVAVMTSFGLFAAGPAYTWWYRFLDRLVWKTALTKVVADCILFDPPFLAFFFTSTNLMRGASLNEALAHLKDEFTTTYLIDLAIWTPIQIINFRWVPILVQPLVVNSFNVGWNTYLSYVTHR</sequence>
<evidence type="ECO:0000256" key="1">
    <source>
        <dbReference type="ARBA" id="ARBA00004141"/>
    </source>
</evidence>
<organism evidence="7 8">
    <name type="scientific">Caulochytrium protostelioides</name>
    <dbReference type="NCBI Taxonomy" id="1555241"/>
    <lineage>
        <taxon>Eukaryota</taxon>
        <taxon>Fungi</taxon>
        <taxon>Fungi incertae sedis</taxon>
        <taxon>Chytridiomycota</taxon>
        <taxon>Chytridiomycota incertae sedis</taxon>
        <taxon>Chytridiomycetes</taxon>
        <taxon>Caulochytriales</taxon>
        <taxon>Caulochytriaceae</taxon>
        <taxon>Caulochytrium</taxon>
    </lineage>
</organism>
<evidence type="ECO:0000313" key="8">
    <source>
        <dbReference type="Proteomes" id="UP000274922"/>
    </source>
</evidence>
<feature type="non-terminal residue" evidence="7">
    <location>
        <position position="1"/>
    </location>
</feature>
<dbReference type="Proteomes" id="UP000274922">
    <property type="component" value="Unassembled WGS sequence"/>
</dbReference>
<protein>
    <recommendedName>
        <fullName evidence="9">Mpv17/PMP22</fullName>
    </recommendedName>
</protein>
<evidence type="ECO:0008006" key="9">
    <source>
        <dbReference type="Google" id="ProtNLM"/>
    </source>
</evidence>
<gene>
    <name evidence="7" type="ORF">CXG81DRAFT_3577</name>
</gene>
<dbReference type="OrthoDB" id="430207at2759"/>
<feature type="non-terminal residue" evidence="7">
    <location>
        <position position="126"/>
    </location>
</feature>
<dbReference type="STRING" id="1555241.A0A4P9XG28"/>
<feature type="transmembrane region" description="Helical" evidence="6">
    <location>
        <begin position="6"/>
        <end position="24"/>
    </location>
</feature>
<proteinExistence type="inferred from homology"/>
<dbReference type="EMBL" id="ML014112">
    <property type="protein sequence ID" value="RKP04191.1"/>
    <property type="molecule type" value="Genomic_DNA"/>
</dbReference>
<name>A0A4P9XG28_9FUNG</name>
<evidence type="ECO:0000256" key="6">
    <source>
        <dbReference type="RuleBase" id="RU363053"/>
    </source>
</evidence>
<dbReference type="GO" id="GO:0005737">
    <property type="term" value="C:cytoplasm"/>
    <property type="evidence" value="ECO:0007669"/>
    <property type="project" value="TreeGrafter"/>
</dbReference>
<keyword evidence="3 6" id="KW-0812">Transmembrane</keyword>